<dbReference type="InterPro" id="IPR020095">
    <property type="entry name" value="PsdUridine_synth_TruA_C"/>
</dbReference>
<dbReference type="SUPFAM" id="SSF55120">
    <property type="entry name" value="Pseudouridine synthase"/>
    <property type="match status" value="1"/>
</dbReference>
<name>A0A4Y8KXG1_9BACT</name>
<feature type="active site" description="Nucleophile" evidence="4 5">
    <location>
        <position position="52"/>
    </location>
</feature>
<dbReference type="InterPro" id="IPR020103">
    <property type="entry name" value="PsdUridine_synth_cat_dom_sf"/>
</dbReference>
<dbReference type="PIRSF" id="PIRSF001430">
    <property type="entry name" value="tRNA_psdUrid_synth"/>
    <property type="match status" value="1"/>
</dbReference>
<dbReference type="NCBIfam" id="TIGR00071">
    <property type="entry name" value="hisT_truA"/>
    <property type="match status" value="1"/>
</dbReference>
<dbReference type="GO" id="GO:0031119">
    <property type="term" value="P:tRNA pseudouridine synthesis"/>
    <property type="evidence" value="ECO:0007669"/>
    <property type="project" value="UniProtKB-UniRule"/>
</dbReference>
<sequence>MNRYFIYLAYNGANYCGWQTQPNGLAVQESIEKALSTLLRTTTPIVGAGRTDAGVHSRRMVAHFDGNVEDTEVLKDKMNRILANDIVIYDIVLVTSDAHARFDATSRLYRYYVTTRKDPFMHPFKYKVHGNMDIDRMNRCAKVLFEYEDFTSFSKLHTDVKTNNCTIMQAEWIRQDDDYVFTIKANRFLRNMVRAIVGTLIEAGRGKLDEQGMRRIIELKDRGAAGLSVPAQALFLDEIEYPSHLFLNKDHKPFYYNRQDLL</sequence>
<feature type="binding site" evidence="4 6">
    <location>
        <position position="109"/>
    </location>
    <ligand>
        <name>substrate</name>
    </ligand>
</feature>
<organism evidence="9 10">
    <name type="scientific">Dysgonomonas capnocytophagoides</name>
    <dbReference type="NCBI Taxonomy" id="45254"/>
    <lineage>
        <taxon>Bacteria</taxon>
        <taxon>Pseudomonadati</taxon>
        <taxon>Bacteroidota</taxon>
        <taxon>Bacteroidia</taxon>
        <taxon>Bacteroidales</taxon>
        <taxon>Dysgonomonadaceae</taxon>
        <taxon>Dysgonomonas</taxon>
    </lineage>
</organism>
<dbReference type="Proteomes" id="UP000297861">
    <property type="component" value="Unassembled WGS sequence"/>
</dbReference>
<dbReference type="PANTHER" id="PTHR11142:SF0">
    <property type="entry name" value="TRNA PSEUDOURIDINE SYNTHASE-LIKE 1"/>
    <property type="match status" value="1"/>
</dbReference>
<comment type="caution">
    <text evidence="9">The sequence shown here is derived from an EMBL/GenBank/DDBJ whole genome shotgun (WGS) entry which is preliminary data.</text>
</comment>
<keyword evidence="10" id="KW-1185">Reference proteome</keyword>
<comment type="function">
    <text evidence="4">Formation of pseudouridine at positions 38, 39 and 40 in the anticodon stem and loop of transfer RNAs.</text>
</comment>
<feature type="domain" description="Pseudouridine synthase I TruA alpha/beta" evidence="8">
    <location>
        <begin position="148"/>
        <end position="242"/>
    </location>
</feature>
<evidence type="ECO:0000256" key="7">
    <source>
        <dbReference type="RuleBase" id="RU003792"/>
    </source>
</evidence>
<dbReference type="InterPro" id="IPR020097">
    <property type="entry name" value="PsdUridine_synth_TruA_a/b_dom"/>
</dbReference>
<dbReference type="GO" id="GO:0160147">
    <property type="term" value="F:tRNA pseudouridine(38-40) synthase activity"/>
    <property type="evidence" value="ECO:0007669"/>
    <property type="project" value="UniProtKB-EC"/>
</dbReference>
<evidence type="ECO:0000256" key="5">
    <source>
        <dbReference type="PIRSR" id="PIRSR001430-1"/>
    </source>
</evidence>
<accession>A0A4Y8KXG1</accession>
<evidence type="ECO:0000313" key="9">
    <source>
        <dbReference type="EMBL" id="TFD94902.1"/>
    </source>
</evidence>
<dbReference type="Gene3D" id="3.30.70.580">
    <property type="entry name" value="Pseudouridine synthase I, catalytic domain, N-terminal subdomain"/>
    <property type="match status" value="1"/>
</dbReference>
<dbReference type="EC" id="5.4.99.12" evidence="4"/>
<gene>
    <name evidence="4 9" type="primary">truA</name>
    <name evidence="9" type="ORF">E2605_13865</name>
</gene>
<proteinExistence type="inferred from homology"/>
<dbReference type="Pfam" id="PF01416">
    <property type="entry name" value="PseudoU_synth_1"/>
    <property type="match status" value="1"/>
</dbReference>
<evidence type="ECO:0000256" key="3">
    <source>
        <dbReference type="ARBA" id="ARBA00023235"/>
    </source>
</evidence>
<dbReference type="InterPro" id="IPR001406">
    <property type="entry name" value="PsdUridine_synth_TruA"/>
</dbReference>
<dbReference type="OrthoDB" id="9811823at2"/>
<keyword evidence="2 4" id="KW-0819">tRNA processing</keyword>
<keyword evidence="3 4" id="KW-0413">Isomerase</keyword>
<dbReference type="CDD" id="cd02570">
    <property type="entry name" value="PseudoU_synth_EcTruA"/>
    <property type="match status" value="1"/>
</dbReference>
<dbReference type="FunFam" id="3.30.70.580:FF:000001">
    <property type="entry name" value="tRNA pseudouridine synthase A"/>
    <property type="match status" value="1"/>
</dbReference>
<evidence type="ECO:0000256" key="1">
    <source>
        <dbReference type="ARBA" id="ARBA00009375"/>
    </source>
</evidence>
<comment type="caution">
    <text evidence="4">Lacks conserved residue(s) required for the propagation of feature annotation.</text>
</comment>
<evidence type="ECO:0000259" key="8">
    <source>
        <dbReference type="Pfam" id="PF01416"/>
    </source>
</evidence>
<evidence type="ECO:0000256" key="6">
    <source>
        <dbReference type="PIRSR" id="PIRSR001430-2"/>
    </source>
</evidence>
<protein>
    <recommendedName>
        <fullName evidence="4">tRNA pseudouridine synthase A</fullName>
        <ecNumber evidence="4">5.4.99.12</ecNumber>
    </recommendedName>
    <alternativeName>
        <fullName evidence="4">tRNA pseudouridine(38-40) synthase</fullName>
    </alternativeName>
    <alternativeName>
        <fullName evidence="4">tRNA pseudouridylate synthase I</fullName>
    </alternativeName>
    <alternativeName>
        <fullName evidence="4">tRNA-uridine isomerase I</fullName>
    </alternativeName>
</protein>
<reference evidence="9 10" key="1">
    <citation type="submission" date="2019-03" db="EMBL/GenBank/DDBJ databases">
        <title>San Antonio Military Medical Center submission to MRSN (WRAIR), pending publication.</title>
        <authorList>
            <person name="Blyth D.M."/>
            <person name="Mccarthy S.L."/>
            <person name="Schall S.E."/>
            <person name="Stam J.A."/>
            <person name="Ong A.C."/>
            <person name="Mcgann P.T."/>
        </authorList>
    </citation>
    <scope>NUCLEOTIDE SEQUENCE [LARGE SCALE GENOMIC DNA]</scope>
    <source>
        <strain evidence="9 10">MRSN571793</strain>
    </source>
</reference>
<comment type="subunit">
    <text evidence="4">Homodimer.</text>
</comment>
<evidence type="ECO:0000256" key="2">
    <source>
        <dbReference type="ARBA" id="ARBA00022694"/>
    </source>
</evidence>
<dbReference type="Gene3D" id="3.30.70.660">
    <property type="entry name" value="Pseudouridine synthase I, catalytic domain, C-terminal subdomain"/>
    <property type="match status" value="1"/>
</dbReference>
<dbReference type="STRING" id="1121485.GCA_000426485_03191"/>
<dbReference type="AlphaFoldDB" id="A0A4Y8KXG1"/>
<dbReference type="HAMAP" id="MF_00171">
    <property type="entry name" value="TruA"/>
    <property type="match status" value="1"/>
</dbReference>
<dbReference type="InterPro" id="IPR020094">
    <property type="entry name" value="TruA/RsuA/RluB/E/F_N"/>
</dbReference>
<dbReference type="GO" id="GO:0003723">
    <property type="term" value="F:RNA binding"/>
    <property type="evidence" value="ECO:0007669"/>
    <property type="project" value="InterPro"/>
</dbReference>
<evidence type="ECO:0000256" key="4">
    <source>
        <dbReference type="HAMAP-Rule" id="MF_00171"/>
    </source>
</evidence>
<comment type="similarity">
    <text evidence="1 4 7">Belongs to the tRNA pseudouridine synthase TruA family.</text>
</comment>
<dbReference type="PANTHER" id="PTHR11142">
    <property type="entry name" value="PSEUDOURIDYLATE SYNTHASE"/>
    <property type="match status" value="1"/>
</dbReference>
<comment type="catalytic activity">
    <reaction evidence="4 7">
        <text>uridine(38/39/40) in tRNA = pseudouridine(38/39/40) in tRNA</text>
        <dbReference type="Rhea" id="RHEA:22376"/>
        <dbReference type="Rhea" id="RHEA-COMP:10085"/>
        <dbReference type="Rhea" id="RHEA-COMP:10087"/>
        <dbReference type="ChEBI" id="CHEBI:65314"/>
        <dbReference type="ChEBI" id="CHEBI:65315"/>
        <dbReference type="EC" id="5.4.99.12"/>
    </reaction>
</comment>
<dbReference type="EMBL" id="SOML01000009">
    <property type="protein sequence ID" value="TFD94902.1"/>
    <property type="molecule type" value="Genomic_DNA"/>
</dbReference>
<evidence type="ECO:0000313" key="10">
    <source>
        <dbReference type="Proteomes" id="UP000297861"/>
    </source>
</evidence>
<dbReference type="RefSeq" id="WP_134436919.1">
    <property type="nucleotide sequence ID" value="NZ_SOML01000009.1"/>
</dbReference>